<protein>
    <submittedName>
        <fullName evidence="2">Uncharacterized protein</fullName>
    </submittedName>
</protein>
<organism evidence="2 3">
    <name type="scientific">Circinella minor</name>
    <dbReference type="NCBI Taxonomy" id="1195481"/>
    <lineage>
        <taxon>Eukaryota</taxon>
        <taxon>Fungi</taxon>
        <taxon>Fungi incertae sedis</taxon>
        <taxon>Mucoromycota</taxon>
        <taxon>Mucoromycotina</taxon>
        <taxon>Mucoromycetes</taxon>
        <taxon>Mucorales</taxon>
        <taxon>Lichtheimiaceae</taxon>
        <taxon>Circinella</taxon>
    </lineage>
</organism>
<gene>
    <name evidence="2" type="ORF">INT45_001729</name>
</gene>
<feature type="transmembrane region" description="Helical" evidence="1">
    <location>
        <begin position="96"/>
        <end position="118"/>
    </location>
</feature>
<dbReference type="AlphaFoldDB" id="A0A8H7S8I1"/>
<feature type="transmembrane region" description="Helical" evidence="1">
    <location>
        <begin position="32"/>
        <end position="50"/>
    </location>
</feature>
<evidence type="ECO:0000313" key="2">
    <source>
        <dbReference type="EMBL" id="KAG2223423.1"/>
    </source>
</evidence>
<keyword evidence="1" id="KW-1133">Transmembrane helix</keyword>
<evidence type="ECO:0000256" key="1">
    <source>
        <dbReference type="SAM" id="Phobius"/>
    </source>
</evidence>
<comment type="caution">
    <text evidence="2">The sequence shown here is derived from an EMBL/GenBank/DDBJ whole genome shotgun (WGS) entry which is preliminary data.</text>
</comment>
<evidence type="ECO:0000313" key="3">
    <source>
        <dbReference type="Proteomes" id="UP000646827"/>
    </source>
</evidence>
<keyword evidence="3" id="KW-1185">Reference proteome</keyword>
<sequence length="277" mass="30409">MSTAETLLSETTFTTITNQLVEGISYLTSLEYYGIPILDVLHAFLIAYAYRSAVGAGHKQIGWGQGFLATVIMCAGGGSTVCILRGEPVGILKSNLFWGIYGTAYWLMFSNSFVYPFFHFIFSLPLVEELFTVADGILRNAAIVNFGVLGVDSILGADKFVAKILCGTLAGSGGGFWIDTFNLTHHHWSFSTPRWLHAANNDVKASFITALFYILATHPPAIFTELTGLPILTYIEAEAWSAVVLSLSLVYGVVYSKLLRRSRGFGTVNKKRNKKKH</sequence>
<keyword evidence="1" id="KW-0812">Transmembrane</keyword>
<accession>A0A8H7S8I1</accession>
<dbReference type="Proteomes" id="UP000646827">
    <property type="component" value="Unassembled WGS sequence"/>
</dbReference>
<dbReference type="EMBL" id="JAEPRB010000061">
    <property type="protein sequence ID" value="KAG2223423.1"/>
    <property type="molecule type" value="Genomic_DNA"/>
</dbReference>
<keyword evidence="1" id="KW-0472">Membrane</keyword>
<feature type="transmembrane region" description="Helical" evidence="1">
    <location>
        <begin position="62"/>
        <end position="84"/>
    </location>
</feature>
<proteinExistence type="predicted"/>
<dbReference type="OrthoDB" id="206005at2759"/>
<feature type="transmembrane region" description="Helical" evidence="1">
    <location>
        <begin position="239"/>
        <end position="256"/>
    </location>
</feature>
<reference evidence="2 3" key="1">
    <citation type="submission" date="2020-12" db="EMBL/GenBank/DDBJ databases">
        <title>Metabolic potential, ecology and presence of endohyphal bacteria is reflected in genomic diversity of Mucoromycotina.</title>
        <authorList>
            <person name="Muszewska A."/>
            <person name="Okrasinska A."/>
            <person name="Steczkiewicz K."/>
            <person name="Drgas O."/>
            <person name="Orlowska M."/>
            <person name="Perlinska-Lenart U."/>
            <person name="Aleksandrzak-Piekarczyk T."/>
            <person name="Szatraj K."/>
            <person name="Zielenkiewicz U."/>
            <person name="Pilsyk S."/>
            <person name="Malc E."/>
            <person name="Mieczkowski P."/>
            <person name="Kruszewska J.S."/>
            <person name="Biernat P."/>
            <person name="Pawlowska J."/>
        </authorList>
    </citation>
    <scope>NUCLEOTIDE SEQUENCE [LARGE SCALE GENOMIC DNA]</scope>
    <source>
        <strain evidence="2 3">CBS 142.35</strain>
    </source>
</reference>
<name>A0A8H7S8I1_9FUNG</name>